<dbReference type="GO" id="GO:0006508">
    <property type="term" value="P:proteolysis"/>
    <property type="evidence" value="ECO:0007669"/>
    <property type="project" value="UniProtKB-KW"/>
</dbReference>
<dbReference type="InterPro" id="IPR013083">
    <property type="entry name" value="Znf_RING/FYVE/PHD"/>
</dbReference>
<dbReference type="InterPro" id="IPR001394">
    <property type="entry name" value="Peptidase_C19_UCH"/>
</dbReference>
<feature type="domain" description="UBP-type" evidence="8">
    <location>
        <begin position="200"/>
        <end position="301"/>
    </location>
</feature>
<dbReference type="STRING" id="401625.A0A0P1BLR0"/>
<feature type="domain" description="USP" evidence="7">
    <location>
        <begin position="325"/>
        <end position="717"/>
    </location>
</feature>
<evidence type="ECO:0000256" key="1">
    <source>
        <dbReference type="ARBA" id="ARBA00022723"/>
    </source>
</evidence>
<dbReference type="GO" id="GO:0004843">
    <property type="term" value="F:cysteine-type deubiquitinase activity"/>
    <property type="evidence" value="ECO:0007669"/>
    <property type="project" value="UniProtKB-UniRule"/>
</dbReference>
<keyword evidence="1" id="KW-0479">Metal-binding</keyword>
<dbReference type="PANTHER" id="PTHR24006">
    <property type="entry name" value="UBIQUITIN CARBOXYL-TERMINAL HYDROLASE"/>
    <property type="match status" value="1"/>
</dbReference>
<feature type="region of interest" description="Disordered" evidence="6">
    <location>
        <begin position="1"/>
        <end position="132"/>
    </location>
</feature>
<keyword evidence="3" id="KW-0862">Zinc</keyword>
<name>A0A0P1BLR0_9BASI</name>
<dbReference type="PANTHER" id="PTHR24006:SF937">
    <property type="entry name" value="UBIQUITIN CARBOXYL-TERMINAL HYDROLASE"/>
    <property type="match status" value="1"/>
</dbReference>
<keyword evidence="5" id="KW-0378">Hydrolase</keyword>
<dbReference type="InterPro" id="IPR001607">
    <property type="entry name" value="Znf_UBP"/>
</dbReference>
<dbReference type="InterPro" id="IPR028889">
    <property type="entry name" value="USP"/>
</dbReference>
<dbReference type="SUPFAM" id="SSF54001">
    <property type="entry name" value="Cysteine proteinases"/>
    <property type="match status" value="1"/>
</dbReference>
<keyword evidence="2 4" id="KW-0863">Zinc-finger</keyword>
<dbReference type="InterPro" id="IPR018200">
    <property type="entry name" value="USP_CS"/>
</dbReference>
<dbReference type="EC" id="3.4.19.12" evidence="5"/>
<evidence type="ECO:0000256" key="5">
    <source>
        <dbReference type="RuleBase" id="RU366025"/>
    </source>
</evidence>
<keyword evidence="5" id="KW-0833">Ubl conjugation pathway</keyword>
<sequence>MGLVDYVDSPPGDSPVPNPVQTSPKGLENGTFPADQEQSDPRDVVLADAVAAAPTQQVKTEELEGNGVREAPATDRRVERTTDDRSRSSTLTDSAPISPRAAEERNGLHMPSASTSATVTLSKEQTDSRVPLRERGQCSHLMPVLDADGKRRLGHEGGPELDVITDRYRKGIQWGRKIKRREVKTDADDEEIANVNSDDDWRDHEEERRRAKRRKLLPHPKCSGCRSVLHRPWICLSCAFPACHVVVNRQDCLNRHLSAAQHPFAVNILTGDLHCNACEDTVYDARFDGIRAHEMARARHGRRAIPLGPSDEPPHPPIASCRVPRGFRNLGATCFLNVVLQCFLHNPLLRNFFLSDRHNPALCPAQEQCLACELDKIFNEFFSSTEESPPLAPTSFLFVIYLSKFGGSSELSNPGEQDAHELFISAISSIHSSLMLAGEGARPAIPNFPHGDHAAGITTAKDDESEHSSTMSDDMRCPCVVHRAFSGVLQSDVTCSQCGSRSTTRDLFMDLSLDIRSARQRTESASAGAQSGLAEGQPAEEKRKYNKKKQKDGKDAREESAVEEEQTLDACLRRYCAAEKLGRESYSCASCGQGTQAFKQLSLMRLPPVLCFQLKRFEHNIQGTKLETRVRFPVHLDLREYTTSSLGMDMLSYDADSYLFTLFAVVVHTGKSLHSGHYYCYTRYHDQWYRANDDRVVPVSAQEVLSCTAYQLLYQRQNLENVRPGHRYVYEEPEAVERKDGPNGTVAGGAVPAINVE</sequence>
<dbReference type="Gene3D" id="3.30.40.10">
    <property type="entry name" value="Zinc/RING finger domain, C3HC4 (zinc finger)"/>
    <property type="match status" value="1"/>
</dbReference>
<accession>A0A0P1BLR0</accession>
<dbReference type="InterPro" id="IPR038765">
    <property type="entry name" value="Papain-like_cys_pep_sf"/>
</dbReference>
<dbReference type="PROSITE" id="PS50235">
    <property type="entry name" value="USP_3"/>
    <property type="match status" value="1"/>
</dbReference>
<dbReference type="Proteomes" id="UP000054845">
    <property type="component" value="Unassembled WGS sequence"/>
</dbReference>
<dbReference type="Pfam" id="PF00443">
    <property type="entry name" value="UCH"/>
    <property type="match status" value="1"/>
</dbReference>
<dbReference type="GO" id="GO:0005634">
    <property type="term" value="C:nucleus"/>
    <property type="evidence" value="ECO:0007669"/>
    <property type="project" value="TreeGrafter"/>
</dbReference>
<evidence type="ECO:0000256" key="2">
    <source>
        <dbReference type="ARBA" id="ARBA00022771"/>
    </source>
</evidence>
<dbReference type="GO" id="GO:0016579">
    <property type="term" value="P:protein deubiquitination"/>
    <property type="evidence" value="ECO:0007669"/>
    <property type="project" value="InterPro"/>
</dbReference>
<dbReference type="AlphaFoldDB" id="A0A0P1BLR0"/>
<evidence type="ECO:0000256" key="3">
    <source>
        <dbReference type="ARBA" id="ARBA00022833"/>
    </source>
</evidence>
<feature type="compositionally biased region" description="Basic and acidic residues" evidence="6">
    <location>
        <begin position="72"/>
        <end position="87"/>
    </location>
</feature>
<organism evidence="9 10">
    <name type="scientific">Ceraceosorus bombacis</name>
    <dbReference type="NCBI Taxonomy" id="401625"/>
    <lineage>
        <taxon>Eukaryota</taxon>
        <taxon>Fungi</taxon>
        <taxon>Dikarya</taxon>
        <taxon>Basidiomycota</taxon>
        <taxon>Ustilaginomycotina</taxon>
        <taxon>Exobasidiomycetes</taxon>
        <taxon>Ceraceosorales</taxon>
        <taxon>Ceraceosoraceae</taxon>
        <taxon>Ceraceosorus</taxon>
    </lineage>
</organism>
<dbReference type="OrthoDB" id="289038at2759"/>
<dbReference type="EMBL" id="CCYA01000253">
    <property type="protein sequence ID" value="CEH16944.1"/>
    <property type="molecule type" value="Genomic_DNA"/>
</dbReference>
<evidence type="ECO:0000313" key="10">
    <source>
        <dbReference type="Proteomes" id="UP000054845"/>
    </source>
</evidence>
<dbReference type="Pfam" id="PF02148">
    <property type="entry name" value="zf-UBP"/>
    <property type="match status" value="1"/>
</dbReference>
<dbReference type="PROSITE" id="PS00973">
    <property type="entry name" value="USP_2"/>
    <property type="match status" value="1"/>
</dbReference>
<evidence type="ECO:0000313" key="9">
    <source>
        <dbReference type="EMBL" id="CEH16944.1"/>
    </source>
</evidence>
<feature type="compositionally biased region" description="Polar residues" evidence="6">
    <location>
        <begin position="112"/>
        <end position="123"/>
    </location>
</feature>
<protein>
    <recommendedName>
        <fullName evidence="5">Ubiquitin carboxyl-terminal hydrolase</fullName>
        <ecNumber evidence="5">3.4.19.12</ecNumber>
    </recommendedName>
</protein>
<keyword evidence="5" id="KW-0788">Thiol protease</keyword>
<evidence type="ECO:0000259" key="7">
    <source>
        <dbReference type="PROSITE" id="PS50235"/>
    </source>
</evidence>
<dbReference type="InterPro" id="IPR050164">
    <property type="entry name" value="Peptidase_C19"/>
</dbReference>
<comment type="similarity">
    <text evidence="5">Belongs to the peptidase C19 family.</text>
</comment>
<keyword evidence="5 9" id="KW-0645">Protease</keyword>
<reference evidence="9 10" key="1">
    <citation type="submission" date="2014-09" db="EMBL/GenBank/DDBJ databases">
        <authorList>
            <person name="Magalhaes I.L.F."/>
            <person name="Oliveira U."/>
            <person name="Santos F.R."/>
            <person name="Vidigal T.H.D.A."/>
            <person name="Brescovit A.D."/>
            <person name="Santos A.J."/>
        </authorList>
    </citation>
    <scope>NUCLEOTIDE SEQUENCE [LARGE SCALE GENOMIC DNA]</scope>
</reference>
<feature type="region of interest" description="Disordered" evidence="6">
    <location>
        <begin position="519"/>
        <end position="561"/>
    </location>
</feature>
<dbReference type="PROSITE" id="PS00972">
    <property type="entry name" value="USP_1"/>
    <property type="match status" value="1"/>
</dbReference>
<evidence type="ECO:0000256" key="6">
    <source>
        <dbReference type="SAM" id="MobiDB-lite"/>
    </source>
</evidence>
<dbReference type="GO" id="GO:0005829">
    <property type="term" value="C:cytosol"/>
    <property type="evidence" value="ECO:0007669"/>
    <property type="project" value="TreeGrafter"/>
</dbReference>
<dbReference type="Gene3D" id="3.90.70.10">
    <property type="entry name" value="Cysteine proteinases"/>
    <property type="match status" value="1"/>
</dbReference>
<dbReference type="SUPFAM" id="SSF57850">
    <property type="entry name" value="RING/U-box"/>
    <property type="match status" value="1"/>
</dbReference>
<keyword evidence="10" id="KW-1185">Reference proteome</keyword>
<dbReference type="GO" id="GO:0008270">
    <property type="term" value="F:zinc ion binding"/>
    <property type="evidence" value="ECO:0007669"/>
    <property type="project" value="UniProtKB-KW"/>
</dbReference>
<comment type="catalytic activity">
    <reaction evidence="5">
        <text>Thiol-dependent hydrolysis of ester, thioester, amide, peptide and isopeptide bonds formed by the C-terminal Gly of ubiquitin (a 76-residue protein attached to proteins as an intracellular targeting signal).</text>
        <dbReference type="EC" id="3.4.19.12"/>
    </reaction>
</comment>
<evidence type="ECO:0000256" key="4">
    <source>
        <dbReference type="PROSITE-ProRule" id="PRU00502"/>
    </source>
</evidence>
<proteinExistence type="inferred from homology"/>
<dbReference type="PROSITE" id="PS50271">
    <property type="entry name" value="ZF_UBP"/>
    <property type="match status" value="1"/>
</dbReference>
<evidence type="ECO:0000259" key="8">
    <source>
        <dbReference type="PROSITE" id="PS50271"/>
    </source>
</evidence>